<accession>A0A5N3PJ58</accession>
<name>A0A5N3PJ58_9HYPH</name>
<dbReference type="InterPro" id="IPR029044">
    <property type="entry name" value="Nucleotide-diphossugar_trans"/>
</dbReference>
<sequence length="691" mass="77666">MISIVLYGRNDNYGYNLHKRAALSLNCMAEVLSDPADEILFVDYNTPDDFPTFPEAIQDTLTDKAKRHLRILRVRPSVHARFASRTHLVALEPVARNVAVRRSNPANRWILSTNTDMVFVPRKGQSLSETVRDLPKGHYGIPRFEVPETLWESVDRLNARAVIEAFDRWGWDLHLNEIVAGMSPFLFDGPGDFQLMERADLFAFHGFHEEMLLGWHVDANIAKRFSMVYGHVGDLSAQIFGYHCDHTRQVTPAHRRDAVENNPEEFFHRVERPELPEQAESWGCPADEVEEVRLEGATGGVFIDTLNALLKTPLSTPLQRSYTPDFYDRCGYAPEHVLPFLIDLFASMPRTCSVAWFGQRGRMFELFVEAWAGLGFTSPILIAGELATLGNLEGEAHVNLLTLEEVEATADAFIFDFARENGEPLIPVPHEHDWLLARAMLSCFHRLVDAEEERQRQKEMPRRFIGINAIHNRFERAFSSHINVARTPFSVRIRHGFINPPNLDEAGVEWLPNMLPGTAGVRDGKIIRSRSNTAGHVTYGPYAHPLPGKYKVSIDLEYDRISAPGENGIEQAVRRVLGNVGNRFPYGPVDWKKSAMSAQRLDVNIEIAAGDDVITSLQLNGIDVATSSYSLVFDVASALSMSGTPDAIEVRIHSNGAAEFRVTRVVAQRLGPQAPLSHRIKRLSPAFSKEH</sequence>
<comment type="caution">
    <text evidence="1">The sequence shown here is derived from an EMBL/GenBank/DDBJ whole genome shotgun (WGS) entry which is preliminary data.</text>
</comment>
<organism evidence="1 2">
    <name type="scientific">Microvirga brassicacearum</name>
    <dbReference type="NCBI Taxonomy" id="2580413"/>
    <lineage>
        <taxon>Bacteria</taxon>
        <taxon>Pseudomonadati</taxon>
        <taxon>Pseudomonadota</taxon>
        <taxon>Alphaproteobacteria</taxon>
        <taxon>Hyphomicrobiales</taxon>
        <taxon>Methylobacteriaceae</taxon>
        <taxon>Microvirga</taxon>
    </lineage>
</organism>
<protein>
    <submittedName>
        <fullName evidence="1">Uncharacterized protein</fullName>
    </submittedName>
</protein>
<dbReference type="Proteomes" id="UP000325684">
    <property type="component" value="Unassembled WGS sequence"/>
</dbReference>
<keyword evidence="2" id="KW-1185">Reference proteome</keyword>
<dbReference type="AlphaFoldDB" id="A0A5N3PJ58"/>
<gene>
    <name evidence="1" type="ORF">FEZ63_00120</name>
</gene>
<dbReference type="RefSeq" id="WP_150941607.1">
    <property type="nucleotide sequence ID" value="NZ_VCMV01000001.1"/>
</dbReference>
<dbReference type="OrthoDB" id="7368301at2"/>
<proteinExistence type="predicted"/>
<dbReference type="SUPFAM" id="SSF53448">
    <property type="entry name" value="Nucleotide-diphospho-sugar transferases"/>
    <property type="match status" value="1"/>
</dbReference>
<evidence type="ECO:0000313" key="2">
    <source>
        <dbReference type="Proteomes" id="UP000325684"/>
    </source>
</evidence>
<reference evidence="1 2" key="1">
    <citation type="journal article" date="2019" name="Microorganisms">
        <title>Genome Insights into the Novel Species Microvirga brassicacearum, a Rapeseed Endophyte with Biotechnological Potential.</title>
        <authorList>
            <person name="Jimenez-Gomez A."/>
            <person name="Saati-Santamaria Z."/>
            <person name="Igual J.M."/>
            <person name="Rivas R."/>
            <person name="Mateos P.F."/>
            <person name="Garcia-Fraile P."/>
        </authorList>
    </citation>
    <scope>NUCLEOTIDE SEQUENCE [LARGE SCALE GENOMIC DNA]</scope>
    <source>
        <strain evidence="1 2">CDVBN77</strain>
    </source>
</reference>
<evidence type="ECO:0000313" key="1">
    <source>
        <dbReference type="EMBL" id="KAB0269713.1"/>
    </source>
</evidence>
<dbReference type="EMBL" id="VCMV01000001">
    <property type="protein sequence ID" value="KAB0269713.1"/>
    <property type="molecule type" value="Genomic_DNA"/>
</dbReference>